<proteinExistence type="predicted"/>
<dbReference type="Proteomes" id="UP000245430">
    <property type="component" value="Unassembled WGS sequence"/>
</dbReference>
<comment type="caution">
    <text evidence="1">The sequence shown here is derived from an EMBL/GenBank/DDBJ whole genome shotgun (WGS) entry which is preliminary data.</text>
</comment>
<evidence type="ECO:0000313" key="1">
    <source>
        <dbReference type="EMBL" id="PWK19083.1"/>
    </source>
</evidence>
<protein>
    <submittedName>
        <fullName evidence="1">Uncharacterized protein</fullName>
    </submittedName>
</protein>
<name>A0A316DQQ6_9FLAO</name>
<reference evidence="1 2" key="1">
    <citation type="submission" date="2018-05" db="EMBL/GenBank/DDBJ databases">
        <title>Genomic Encyclopedia of Archaeal and Bacterial Type Strains, Phase II (KMG-II): from individual species to whole genera.</title>
        <authorList>
            <person name="Goeker M."/>
        </authorList>
    </citation>
    <scope>NUCLEOTIDE SEQUENCE [LARGE SCALE GENOMIC DNA]</scope>
    <source>
        <strain evidence="1 2">DSM 22637</strain>
    </source>
</reference>
<keyword evidence="2" id="KW-1185">Reference proteome</keyword>
<dbReference type="EMBL" id="QGGP01000003">
    <property type="protein sequence ID" value="PWK19083.1"/>
    <property type="molecule type" value="Genomic_DNA"/>
</dbReference>
<organism evidence="1 2">
    <name type="scientific">Xanthomarina spongicola</name>
    <dbReference type="NCBI Taxonomy" id="570520"/>
    <lineage>
        <taxon>Bacteria</taxon>
        <taxon>Pseudomonadati</taxon>
        <taxon>Bacteroidota</taxon>
        <taxon>Flavobacteriia</taxon>
        <taxon>Flavobacteriales</taxon>
        <taxon>Flavobacteriaceae</taxon>
        <taxon>Xanthomarina</taxon>
    </lineage>
</organism>
<sequence length="1009" mass="116512">MSYFQKLLVTNHLSSHDGRPLWRYFLTEPDFQELRKTLSYAKPYYIDARDAALYYAEWWKRNYNGGSPNKESVFESIGGNIRYNYNYNEFYQIAKKGGQMLGLKWIVKQNTLRFKTLLLQGGLPLTHISANQGGYLNFLLAVLEEQPETIEDFIFQPHIINHLPVTSRNDTIYENCFEIVRSILNKESVYDDLLNSDDTLKSISSQLKIRANQLERKTRLTKPKNYWLMSKIDEKVHIHLTLGLASVYTKEGLANILGIEIDESEYQFYLNDKLICVFKRLHSGSYKTDWFNQENHNWDGDDSLPNTYVIADGKQTTIHDFIQINPSLDNPTLWSKYSESEWRLIKGNGSTDKSAVILMPISWESESGSQIVEVLGDKMLWVEFEGEVQIKKNGKQRKYLSDVESFDWAIENRKPQWMQTSNMPVVRDKFNIFVYDASNKIIPPSKYQVWIKSNRTGLVWQELSEVKILPLGCIDIKIEANGLKVYDLIYNIGKLSIEHTETTIDKALITVNGLSGMAINLVETNLINVRNQNNQFTLKLNTEYFKIPPMVKGSLGIGTQRKLHFQMESPFQGMTLVDKDGNIINENERLSLRNLFGLRILTTPGRESILSLKNKVNSEVKISKSIIPAYQPLIAYRDEMVRLFYLADAMDHRNRICLELREGNLIKNYELSGFSHTLEINPREGVVELLNSNDTLELFAIPMNDRLKEVSAIPLIKEAAYYKVPTHEYVKQWIIISSKEDGNQLMPRFINMDPIDEGLKPDERIKTYGKQLLESSFDADIWKQLLDLFTICSKNGYDIPFSTFDQFRALTSSSKVAAKAFLFISVNQGDQETLLQKDIPEMEKDLGICFHWIAKDDWDSSLNEIFDFYKVEPINYQHFIALISGYMKENGFDKIFRSMMGSSVKFPAISHMRINDLRAKLGERVLKELPGLRPPTTSNYSIPVDQHKQVRLLVKSPIAVAESIKNSSAEHPIWGDFPYGNLIRRNIQYSQFISPNFYNETILHVLNTN</sequence>
<dbReference type="AlphaFoldDB" id="A0A316DQQ6"/>
<evidence type="ECO:0000313" key="2">
    <source>
        <dbReference type="Proteomes" id="UP000245430"/>
    </source>
</evidence>
<dbReference type="RefSeq" id="WP_109682085.1">
    <property type="nucleotide sequence ID" value="NZ_QGGP01000003.1"/>
</dbReference>
<accession>A0A316DQQ6</accession>
<dbReference type="OrthoDB" id="1234857at2"/>
<gene>
    <name evidence="1" type="ORF">LX78_01561</name>
</gene>